<feature type="transmembrane region" description="Helical" evidence="1">
    <location>
        <begin position="132"/>
        <end position="154"/>
    </location>
</feature>
<dbReference type="RefSeq" id="WP_057974320.1">
    <property type="nucleotide sequence ID" value="NZ_AZDI01000006.1"/>
</dbReference>
<dbReference type="OrthoDB" id="2318361at2"/>
<proteinExistence type="predicted"/>
<dbReference type="PATRIC" id="fig|1423719.4.peg.1283"/>
<feature type="transmembrane region" description="Helical" evidence="1">
    <location>
        <begin position="49"/>
        <end position="70"/>
    </location>
</feature>
<dbReference type="AlphaFoldDB" id="A0A0R1HGJ5"/>
<comment type="caution">
    <text evidence="2">The sequence shown here is derived from an EMBL/GenBank/DDBJ whole genome shotgun (WGS) entry which is preliminary data.</text>
</comment>
<feature type="transmembrane region" description="Helical" evidence="1">
    <location>
        <begin position="161"/>
        <end position="180"/>
    </location>
</feature>
<organism evidence="2 3">
    <name type="scientific">Dellaglioa algida DSM 15638</name>
    <dbReference type="NCBI Taxonomy" id="1423719"/>
    <lineage>
        <taxon>Bacteria</taxon>
        <taxon>Bacillati</taxon>
        <taxon>Bacillota</taxon>
        <taxon>Bacilli</taxon>
        <taxon>Lactobacillales</taxon>
        <taxon>Lactobacillaceae</taxon>
        <taxon>Dellaglioa</taxon>
    </lineage>
</organism>
<protein>
    <submittedName>
        <fullName evidence="2">Uncharacterized protein</fullName>
    </submittedName>
</protein>
<feature type="transmembrane region" description="Helical" evidence="1">
    <location>
        <begin position="213"/>
        <end position="236"/>
    </location>
</feature>
<name>A0A0R1HGJ5_9LACO</name>
<evidence type="ECO:0000313" key="3">
    <source>
        <dbReference type="Proteomes" id="UP000051450"/>
    </source>
</evidence>
<feature type="transmembrane region" description="Helical" evidence="1">
    <location>
        <begin position="91"/>
        <end position="112"/>
    </location>
</feature>
<gene>
    <name evidence="2" type="ORF">FC66_GL001262</name>
</gene>
<dbReference type="STRING" id="1423719.FC66_GL001262"/>
<feature type="transmembrane region" description="Helical" evidence="1">
    <location>
        <begin position="12"/>
        <end position="37"/>
    </location>
</feature>
<accession>A0A0R1HGJ5</accession>
<keyword evidence="3" id="KW-1185">Reference proteome</keyword>
<keyword evidence="1" id="KW-0812">Transmembrane</keyword>
<dbReference type="GeneID" id="83549262"/>
<reference evidence="2 3" key="1">
    <citation type="journal article" date="2015" name="Genome Announc.">
        <title>Expanding the biotechnology potential of lactobacilli through comparative genomics of 213 strains and associated genera.</title>
        <authorList>
            <person name="Sun Z."/>
            <person name="Harris H.M."/>
            <person name="McCann A."/>
            <person name="Guo C."/>
            <person name="Argimon S."/>
            <person name="Zhang W."/>
            <person name="Yang X."/>
            <person name="Jeffery I.B."/>
            <person name="Cooney J.C."/>
            <person name="Kagawa T.F."/>
            <person name="Liu W."/>
            <person name="Song Y."/>
            <person name="Salvetti E."/>
            <person name="Wrobel A."/>
            <person name="Rasinkangas P."/>
            <person name="Parkhill J."/>
            <person name="Rea M.C."/>
            <person name="O'Sullivan O."/>
            <person name="Ritari J."/>
            <person name="Douillard F.P."/>
            <person name="Paul Ross R."/>
            <person name="Yang R."/>
            <person name="Briner A.E."/>
            <person name="Felis G.E."/>
            <person name="de Vos W.M."/>
            <person name="Barrangou R."/>
            <person name="Klaenhammer T.R."/>
            <person name="Caufield P.W."/>
            <person name="Cui Y."/>
            <person name="Zhang H."/>
            <person name="O'Toole P.W."/>
        </authorList>
    </citation>
    <scope>NUCLEOTIDE SEQUENCE [LARGE SCALE GENOMIC DNA]</scope>
    <source>
        <strain evidence="2 3">DSM 15638</strain>
    </source>
</reference>
<evidence type="ECO:0000256" key="1">
    <source>
        <dbReference type="SAM" id="Phobius"/>
    </source>
</evidence>
<dbReference type="EMBL" id="AZDI01000006">
    <property type="protein sequence ID" value="KRK45613.1"/>
    <property type="molecule type" value="Genomic_DNA"/>
</dbReference>
<evidence type="ECO:0000313" key="2">
    <source>
        <dbReference type="EMBL" id="KRK45613.1"/>
    </source>
</evidence>
<sequence length="249" mass="28084">MFKAMLKYRLTAIWRDLIIAFLIIEAFMIITEIILSIKLADFSVLSSTLGISLAAGGLIVTQADLIILSFTTARKPFDFGILNGISRKTSYITQLVSLFGSQLVTFVIFYPIMGILFNSRYSGTTNLLDPKMIIVIILGIWSIMAGAIAISSFVTLFERKIWWVVLGAWLVVSKLFEAYIQPVIVNLLPGWQNYYNDFSGMGSIDELDFGQPYLWLIVLVSIVIPLVFAGVCQYFMQTKRLTLSFKRNK</sequence>
<keyword evidence="1" id="KW-1133">Transmembrane helix</keyword>
<dbReference type="Proteomes" id="UP000051450">
    <property type="component" value="Unassembled WGS sequence"/>
</dbReference>
<keyword evidence="1" id="KW-0472">Membrane</keyword>